<feature type="compositionally biased region" description="Basic and acidic residues" evidence="1">
    <location>
        <begin position="87"/>
        <end position="100"/>
    </location>
</feature>
<reference evidence="3 4" key="1">
    <citation type="submission" date="2019-04" db="EMBL/GenBank/DDBJ databases">
        <authorList>
            <person name="Hwang J.C."/>
        </authorList>
    </citation>
    <scope>NUCLEOTIDE SEQUENCE [LARGE SCALE GENOMIC DNA]</scope>
    <source>
        <strain evidence="3 4">IMCC35001</strain>
    </source>
</reference>
<feature type="chain" id="PRO_5020680650" evidence="2">
    <location>
        <begin position="21"/>
        <end position="109"/>
    </location>
</feature>
<dbReference type="Proteomes" id="UP000305674">
    <property type="component" value="Unassembled WGS sequence"/>
</dbReference>
<comment type="caution">
    <text evidence="3">The sequence shown here is derived from an EMBL/GenBank/DDBJ whole genome shotgun (WGS) entry which is preliminary data.</text>
</comment>
<accession>A0A4U1BFC5</accession>
<sequence length="109" mass="12455">MVEKCLWMAIALAISASAMAQTEAMELISDRCQERECQLLWTYQGRYAATAEQLLELYRRGERYGRGAITLEEDIVSHTLLMRIERPPRAEPVELSEREQPAPSGTGRR</sequence>
<keyword evidence="4" id="KW-1185">Reference proteome</keyword>
<dbReference type="OrthoDB" id="9841289at2"/>
<protein>
    <submittedName>
        <fullName evidence="3">Uncharacterized protein</fullName>
    </submittedName>
</protein>
<evidence type="ECO:0000313" key="3">
    <source>
        <dbReference type="EMBL" id="TKB48715.1"/>
    </source>
</evidence>
<evidence type="ECO:0000313" key="4">
    <source>
        <dbReference type="Proteomes" id="UP000305674"/>
    </source>
</evidence>
<name>A0A4U1BFC5_9GAMM</name>
<dbReference type="EMBL" id="SWCI01000006">
    <property type="protein sequence ID" value="TKB48715.1"/>
    <property type="molecule type" value="Genomic_DNA"/>
</dbReference>
<feature type="signal peptide" evidence="2">
    <location>
        <begin position="1"/>
        <end position="20"/>
    </location>
</feature>
<gene>
    <name evidence="3" type="ORF">FCL40_11220</name>
</gene>
<keyword evidence="2" id="KW-0732">Signal</keyword>
<evidence type="ECO:0000256" key="2">
    <source>
        <dbReference type="SAM" id="SignalP"/>
    </source>
</evidence>
<dbReference type="AlphaFoldDB" id="A0A4U1BFC5"/>
<dbReference type="RefSeq" id="WP_136853392.1">
    <property type="nucleotide sequence ID" value="NZ_SWCI01000006.1"/>
</dbReference>
<evidence type="ECO:0000256" key="1">
    <source>
        <dbReference type="SAM" id="MobiDB-lite"/>
    </source>
</evidence>
<organism evidence="3 4">
    <name type="scientific">Ferrimonas sediminicola</name>
    <dbReference type="NCBI Taxonomy" id="2569538"/>
    <lineage>
        <taxon>Bacteria</taxon>
        <taxon>Pseudomonadati</taxon>
        <taxon>Pseudomonadota</taxon>
        <taxon>Gammaproteobacteria</taxon>
        <taxon>Alteromonadales</taxon>
        <taxon>Ferrimonadaceae</taxon>
        <taxon>Ferrimonas</taxon>
    </lineage>
</organism>
<feature type="region of interest" description="Disordered" evidence="1">
    <location>
        <begin position="87"/>
        <end position="109"/>
    </location>
</feature>
<proteinExistence type="predicted"/>